<name>A0A2M4B252_9DIPT</name>
<evidence type="ECO:0000313" key="1">
    <source>
        <dbReference type="EMBL" id="MBW47096.1"/>
    </source>
</evidence>
<proteinExistence type="predicted"/>
<sequence>MECLVVLFATSTVHGHTPHIDTRAALRGEDAPRSTGRNVYYKRMEWNSGLTRSLARSLTYKSICAFGSTTSATAECSQWSYYSVVRGDLPPCPGARWELYGEWFVADTRPILEGKNKIIQDVSKRVEKIIFSRGRYF</sequence>
<dbReference type="AlphaFoldDB" id="A0A2M4B252"/>
<protein>
    <submittedName>
        <fullName evidence="1">Putative secreted protein</fullName>
    </submittedName>
</protein>
<reference evidence="1" key="1">
    <citation type="submission" date="2018-01" db="EMBL/GenBank/DDBJ databases">
        <title>An insight into the sialome of Amazonian anophelines.</title>
        <authorList>
            <person name="Ribeiro J.M."/>
            <person name="Scarpassa V."/>
            <person name="Calvo E."/>
        </authorList>
    </citation>
    <scope>NUCLEOTIDE SEQUENCE</scope>
    <source>
        <tissue evidence="1">Salivary glands</tissue>
    </source>
</reference>
<organism evidence="1">
    <name type="scientific">Anopheles triannulatus</name>
    <dbReference type="NCBI Taxonomy" id="58253"/>
    <lineage>
        <taxon>Eukaryota</taxon>
        <taxon>Metazoa</taxon>
        <taxon>Ecdysozoa</taxon>
        <taxon>Arthropoda</taxon>
        <taxon>Hexapoda</taxon>
        <taxon>Insecta</taxon>
        <taxon>Pterygota</taxon>
        <taxon>Neoptera</taxon>
        <taxon>Endopterygota</taxon>
        <taxon>Diptera</taxon>
        <taxon>Nematocera</taxon>
        <taxon>Culicoidea</taxon>
        <taxon>Culicidae</taxon>
        <taxon>Anophelinae</taxon>
        <taxon>Anopheles</taxon>
    </lineage>
</organism>
<accession>A0A2M4B252</accession>
<dbReference type="EMBL" id="GGFK01013775">
    <property type="protein sequence ID" value="MBW47096.1"/>
    <property type="molecule type" value="Transcribed_RNA"/>
</dbReference>